<dbReference type="SUPFAM" id="SSF88659">
    <property type="entry name" value="Sigma3 and sigma4 domains of RNA polymerase sigma factors"/>
    <property type="match status" value="2"/>
</dbReference>
<evidence type="ECO:0000256" key="2">
    <source>
        <dbReference type="ARBA" id="ARBA00023082"/>
    </source>
</evidence>
<dbReference type="Gene3D" id="1.10.1740.10">
    <property type="match status" value="1"/>
</dbReference>
<dbReference type="NCBIfam" id="TIGR02479">
    <property type="entry name" value="FliA_WhiG"/>
    <property type="match status" value="1"/>
</dbReference>
<dbReference type="GO" id="GO:0003677">
    <property type="term" value="F:DNA binding"/>
    <property type="evidence" value="ECO:0007669"/>
    <property type="project" value="UniProtKB-KW"/>
</dbReference>
<dbReference type="GO" id="GO:0006352">
    <property type="term" value="P:DNA-templated transcription initiation"/>
    <property type="evidence" value="ECO:0007669"/>
    <property type="project" value="InterPro"/>
</dbReference>
<dbReference type="Gene3D" id="1.20.140.160">
    <property type="match status" value="1"/>
</dbReference>
<dbReference type="Pfam" id="PF04542">
    <property type="entry name" value="Sigma70_r2"/>
    <property type="match status" value="1"/>
</dbReference>
<dbReference type="InterPro" id="IPR007630">
    <property type="entry name" value="RNA_pol_sigma70_r4"/>
</dbReference>
<dbReference type="Pfam" id="PF04539">
    <property type="entry name" value="Sigma70_r3"/>
    <property type="match status" value="1"/>
</dbReference>
<dbReference type="InterPro" id="IPR012845">
    <property type="entry name" value="RNA_pol_sigma_FliA_WhiG"/>
</dbReference>
<accession>A0A382IDV4</accession>
<dbReference type="SUPFAM" id="SSF88946">
    <property type="entry name" value="Sigma2 domain of RNA polymerase sigma factors"/>
    <property type="match status" value="1"/>
</dbReference>
<feature type="domain" description="RNA polymerase sigma-70 region 2" evidence="6">
    <location>
        <begin position="24"/>
        <end position="96"/>
    </location>
</feature>
<dbReference type="InterPro" id="IPR013325">
    <property type="entry name" value="RNA_pol_sigma_r2"/>
</dbReference>
<dbReference type="GO" id="GO:0003899">
    <property type="term" value="F:DNA-directed RNA polymerase activity"/>
    <property type="evidence" value="ECO:0007669"/>
    <property type="project" value="InterPro"/>
</dbReference>
<dbReference type="InterPro" id="IPR014284">
    <property type="entry name" value="RNA_pol_sigma-70_dom"/>
</dbReference>
<dbReference type="PANTHER" id="PTHR30385">
    <property type="entry name" value="SIGMA FACTOR F FLAGELLAR"/>
    <property type="match status" value="1"/>
</dbReference>
<feature type="domain" description="RNA polymerase sigma-70 region 3" evidence="5">
    <location>
        <begin position="109"/>
        <end position="167"/>
    </location>
</feature>
<feature type="domain" description="RNA polymerase sigma-70 region 4" evidence="7">
    <location>
        <begin position="197"/>
        <end position="246"/>
    </location>
</feature>
<evidence type="ECO:0000259" key="6">
    <source>
        <dbReference type="Pfam" id="PF04542"/>
    </source>
</evidence>
<dbReference type="GO" id="GO:0016987">
    <property type="term" value="F:sigma factor activity"/>
    <property type="evidence" value="ECO:0007669"/>
    <property type="project" value="UniProtKB-KW"/>
</dbReference>
<protein>
    <recommendedName>
        <fullName evidence="9">RNA polymerase sigma-70 domain-containing protein</fullName>
    </recommendedName>
</protein>
<reference evidence="8" key="1">
    <citation type="submission" date="2018-05" db="EMBL/GenBank/DDBJ databases">
        <authorList>
            <person name="Lanie J.A."/>
            <person name="Ng W.-L."/>
            <person name="Kazmierczak K.M."/>
            <person name="Andrzejewski T.M."/>
            <person name="Davidsen T.M."/>
            <person name="Wayne K.J."/>
            <person name="Tettelin H."/>
            <person name="Glass J.I."/>
            <person name="Rusch D."/>
            <person name="Podicherti R."/>
            <person name="Tsui H.-C.T."/>
            <person name="Winkler M.E."/>
        </authorList>
    </citation>
    <scope>NUCLEOTIDE SEQUENCE</scope>
</reference>
<dbReference type="PANTHER" id="PTHR30385:SF7">
    <property type="entry name" value="RNA POLYMERASE SIGMA FACTOR FLIA"/>
    <property type="match status" value="1"/>
</dbReference>
<name>A0A382IDV4_9ZZZZ</name>
<dbReference type="InterPro" id="IPR000943">
    <property type="entry name" value="RNA_pol_sigma70"/>
</dbReference>
<dbReference type="AlphaFoldDB" id="A0A382IDV4"/>
<proteinExistence type="predicted"/>
<dbReference type="PIRSF" id="PIRSF000770">
    <property type="entry name" value="RNA_pol_sigma-SigE/K"/>
    <property type="match status" value="1"/>
</dbReference>
<evidence type="ECO:0000259" key="7">
    <source>
        <dbReference type="Pfam" id="PF04545"/>
    </source>
</evidence>
<gene>
    <name evidence="8" type="ORF">METZ01_LOCUS250316</name>
</gene>
<dbReference type="InterPro" id="IPR007627">
    <property type="entry name" value="RNA_pol_sigma70_r2"/>
</dbReference>
<keyword evidence="3" id="KW-0238">DNA-binding</keyword>
<keyword evidence="4" id="KW-0804">Transcription</keyword>
<evidence type="ECO:0000256" key="3">
    <source>
        <dbReference type="ARBA" id="ARBA00023125"/>
    </source>
</evidence>
<dbReference type="PRINTS" id="PR00046">
    <property type="entry name" value="SIGMA70FCT"/>
</dbReference>
<evidence type="ECO:0000313" key="8">
    <source>
        <dbReference type="EMBL" id="SVB97462.1"/>
    </source>
</evidence>
<evidence type="ECO:0008006" key="9">
    <source>
        <dbReference type="Google" id="ProtNLM"/>
    </source>
</evidence>
<dbReference type="NCBIfam" id="TIGR02937">
    <property type="entry name" value="sigma70-ECF"/>
    <property type="match status" value="1"/>
</dbReference>
<dbReference type="EMBL" id="UINC01066592">
    <property type="protein sequence ID" value="SVB97462.1"/>
    <property type="molecule type" value="Genomic_DNA"/>
</dbReference>
<keyword evidence="1" id="KW-0805">Transcription regulation</keyword>
<dbReference type="Pfam" id="PF04545">
    <property type="entry name" value="Sigma70_r4"/>
    <property type="match status" value="1"/>
</dbReference>
<evidence type="ECO:0000256" key="4">
    <source>
        <dbReference type="ARBA" id="ARBA00023163"/>
    </source>
</evidence>
<dbReference type="CDD" id="cd06171">
    <property type="entry name" value="Sigma70_r4"/>
    <property type="match status" value="1"/>
</dbReference>
<keyword evidence="2" id="KW-0731">Sigma factor</keyword>
<dbReference type="NCBIfam" id="NF005413">
    <property type="entry name" value="PRK06986.1"/>
    <property type="match status" value="1"/>
</dbReference>
<sequence>MDVTETMNTGNPYTELTQQSREDLVMEHAPQIKRIVTRMAARFPPGVDQEELYQAGMMGLLDALEKFDSTKEVQFKTYAEFRIKGAILDELREMDWVPRSVRAASNEWEAAWREKASELGREPSDQEMASQMDLSIKEYHQFLNKANPIPLISIEEFKTHTDDSETANLLEILSDPDSRDPFSMVSLQQMQTKLADAILKLNEQEQLVLSLYYEEEMNLKEIAEILGVVESRVSQIRTKSILKLRAMLKEMLIKD</sequence>
<dbReference type="InterPro" id="IPR007624">
    <property type="entry name" value="RNA_pol_sigma70_r3"/>
</dbReference>
<evidence type="ECO:0000259" key="5">
    <source>
        <dbReference type="Pfam" id="PF04539"/>
    </source>
</evidence>
<evidence type="ECO:0000256" key="1">
    <source>
        <dbReference type="ARBA" id="ARBA00023015"/>
    </source>
</evidence>
<organism evidence="8">
    <name type="scientific">marine metagenome</name>
    <dbReference type="NCBI Taxonomy" id="408172"/>
    <lineage>
        <taxon>unclassified sequences</taxon>
        <taxon>metagenomes</taxon>
        <taxon>ecological metagenomes</taxon>
    </lineage>
</organism>
<dbReference type="InterPro" id="IPR013324">
    <property type="entry name" value="RNA_pol_sigma_r3/r4-like"/>
</dbReference>